<reference evidence="1" key="1">
    <citation type="submission" date="2018-05" db="EMBL/GenBank/DDBJ databases">
        <authorList>
            <person name="Lanie J.A."/>
            <person name="Ng W.-L."/>
            <person name="Kazmierczak K.M."/>
            <person name="Andrzejewski T.M."/>
            <person name="Davidsen T.M."/>
            <person name="Wayne K.J."/>
            <person name="Tettelin H."/>
            <person name="Glass J.I."/>
            <person name="Rusch D."/>
            <person name="Podicherti R."/>
            <person name="Tsui H.-C.T."/>
            <person name="Winkler M.E."/>
        </authorList>
    </citation>
    <scope>NUCLEOTIDE SEQUENCE</scope>
</reference>
<dbReference type="PANTHER" id="PTHR34472">
    <property type="entry name" value="SULFUR CARRIER PROTEIN THIS"/>
    <property type="match status" value="1"/>
</dbReference>
<evidence type="ECO:0000313" key="1">
    <source>
        <dbReference type="EMBL" id="SVE24675.1"/>
    </source>
</evidence>
<evidence type="ECO:0008006" key="2">
    <source>
        <dbReference type="Google" id="ProtNLM"/>
    </source>
</evidence>
<dbReference type="InterPro" id="IPR016155">
    <property type="entry name" value="Mopterin_synth/thiamin_S_b"/>
</dbReference>
<dbReference type="AlphaFoldDB" id="A0A383BZG0"/>
<organism evidence="1">
    <name type="scientific">marine metagenome</name>
    <dbReference type="NCBI Taxonomy" id="408172"/>
    <lineage>
        <taxon>unclassified sequences</taxon>
        <taxon>metagenomes</taxon>
        <taxon>ecological metagenomes</taxon>
    </lineage>
</organism>
<dbReference type="InterPro" id="IPR012675">
    <property type="entry name" value="Beta-grasp_dom_sf"/>
</dbReference>
<dbReference type="InterPro" id="IPR003749">
    <property type="entry name" value="ThiS/MoaD-like"/>
</dbReference>
<proteinExistence type="predicted"/>
<dbReference type="EMBL" id="UINC01204103">
    <property type="protein sequence ID" value="SVE24675.1"/>
    <property type="molecule type" value="Genomic_DNA"/>
</dbReference>
<gene>
    <name evidence="1" type="ORF">METZ01_LOCUS477529</name>
</gene>
<accession>A0A383BZG0</accession>
<sequence>MKTNNKIKIKINGKNISVEKYLKASSLVKKLDIPLNKVAIELNNKIIDKKKLKNITLKNKDKLEIVHFIGGG</sequence>
<dbReference type="PANTHER" id="PTHR34472:SF1">
    <property type="entry name" value="SULFUR CARRIER PROTEIN THIS"/>
    <property type="match status" value="1"/>
</dbReference>
<dbReference type="Pfam" id="PF02597">
    <property type="entry name" value="ThiS"/>
    <property type="match status" value="1"/>
</dbReference>
<dbReference type="SUPFAM" id="SSF54285">
    <property type="entry name" value="MoaD/ThiS"/>
    <property type="match status" value="1"/>
</dbReference>
<dbReference type="CDD" id="cd00565">
    <property type="entry name" value="Ubl_ThiS"/>
    <property type="match status" value="1"/>
</dbReference>
<protein>
    <recommendedName>
        <fullName evidence="2">Thiamine biosynthesis protein ThiS</fullName>
    </recommendedName>
</protein>
<dbReference type="Gene3D" id="3.10.20.30">
    <property type="match status" value="1"/>
</dbReference>
<name>A0A383BZG0_9ZZZZ</name>
<dbReference type="InterPro" id="IPR010035">
    <property type="entry name" value="Thi_S"/>
</dbReference>
<dbReference type="NCBIfam" id="TIGR01683">
    <property type="entry name" value="thiS"/>
    <property type="match status" value="1"/>
</dbReference>